<keyword evidence="1" id="KW-1133">Transmembrane helix</keyword>
<evidence type="ECO:0000256" key="1">
    <source>
        <dbReference type="SAM" id="Phobius"/>
    </source>
</evidence>
<name>A0ABZ2SXR2_9ENTE</name>
<evidence type="ECO:0000313" key="3">
    <source>
        <dbReference type="Proteomes" id="UP000664360"/>
    </source>
</evidence>
<accession>A0ABZ2SXR2</accession>
<feature type="transmembrane region" description="Helical" evidence="1">
    <location>
        <begin position="30"/>
        <end position="48"/>
    </location>
</feature>
<reference evidence="2 3" key="1">
    <citation type="submission" date="2021-03" db="EMBL/GenBank/DDBJ databases">
        <authorList>
            <person name="Gilmore M.S."/>
            <person name="Schwartzman J."/>
            <person name="Van Tyne D."/>
            <person name="Martin M."/>
            <person name="Earl A.M."/>
            <person name="Manson A.L."/>
            <person name="Straub T."/>
            <person name="Salamzade R."/>
            <person name="Saavedra J."/>
            <person name="Lebreton F."/>
            <person name="Prichula J."/>
            <person name="Schaufler K."/>
            <person name="Gaca A."/>
            <person name="Sgardioli B."/>
            <person name="Wagenaar J."/>
            <person name="Strong T."/>
        </authorList>
    </citation>
    <scope>NUCLEOTIDE SEQUENCE [LARGE SCALE GENOMIC DNA]</scope>
    <source>
        <strain evidence="2 3">DIV1094</strain>
    </source>
</reference>
<organism evidence="2 3">
    <name type="scientific">Candidatus Enterococcus mangumiae</name>
    <dbReference type="NCBI Taxonomy" id="2230878"/>
    <lineage>
        <taxon>Bacteria</taxon>
        <taxon>Bacillati</taxon>
        <taxon>Bacillota</taxon>
        <taxon>Bacilli</taxon>
        <taxon>Lactobacillales</taxon>
        <taxon>Enterococcaceae</taxon>
        <taxon>Enterococcus</taxon>
    </lineage>
</organism>
<feature type="transmembrane region" description="Helical" evidence="1">
    <location>
        <begin position="81"/>
        <end position="100"/>
    </location>
</feature>
<dbReference type="EMBL" id="CP147250">
    <property type="protein sequence ID" value="WYJ80362.1"/>
    <property type="molecule type" value="Genomic_DNA"/>
</dbReference>
<protein>
    <submittedName>
        <fullName evidence="2">Uncharacterized protein</fullName>
    </submittedName>
</protein>
<keyword evidence="3" id="KW-1185">Reference proteome</keyword>
<feature type="transmembrane region" description="Helical" evidence="1">
    <location>
        <begin position="55"/>
        <end position="75"/>
    </location>
</feature>
<reference evidence="2 3" key="2">
    <citation type="submission" date="2024-03" db="EMBL/GenBank/DDBJ databases">
        <title>The Genome Sequence of Enterococcus sp. DIV1094.</title>
        <authorList>
            <consortium name="The Broad Institute Genomics Platform"/>
            <consortium name="The Broad Institute Microbial Omics Core"/>
            <consortium name="The Broad Institute Genomic Center for Infectious Diseases"/>
            <person name="Earl A."/>
            <person name="Manson A."/>
            <person name="Gilmore M."/>
            <person name="Schwartman J."/>
            <person name="Shea T."/>
            <person name="Abouelleil A."/>
            <person name="Cao P."/>
            <person name="Chapman S."/>
            <person name="Cusick C."/>
            <person name="Young S."/>
            <person name="Neafsey D."/>
            <person name="Nusbaum C."/>
            <person name="Birren B."/>
        </authorList>
    </citation>
    <scope>NUCLEOTIDE SEQUENCE [LARGE SCALE GENOMIC DNA]</scope>
    <source>
        <strain evidence="2 3">DIV1094</strain>
    </source>
</reference>
<sequence length="130" mass="15010">MGCIAYMGILINSAQTFLDGLKWLMEGNNWLFLLPVLFISLFTMLYMVRIKETFLIFIWYLATVAISSLIIVLLWGDQQAFIFAAAFLVLYLFAYIPYLLKRFHVVKKGRHAASSSRSKDVSERQTRSGR</sequence>
<keyword evidence="1" id="KW-0472">Membrane</keyword>
<evidence type="ECO:0000313" key="2">
    <source>
        <dbReference type="EMBL" id="WYJ80362.1"/>
    </source>
</evidence>
<keyword evidence="1" id="KW-0812">Transmembrane</keyword>
<proteinExistence type="predicted"/>
<gene>
    <name evidence="2" type="ORF">DOK79_001919</name>
</gene>
<dbReference type="Proteomes" id="UP000664360">
    <property type="component" value="Chromosome"/>
</dbReference>